<evidence type="ECO:0000256" key="4">
    <source>
        <dbReference type="ARBA" id="ARBA00023224"/>
    </source>
</evidence>
<dbReference type="GO" id="GO:0004888">
    <property type="term" value="F:transmembrane signaling receptor activity"/>
    <property type="evidence" value="ECO:0007669"/>
    <property type="project" value="InterPro"/>
</dbReference>
<proteinExistence type="inferred from homology"/>
<comment type="similarity">
    <text evidence="5">Belongs to the methyl-accepting chemotaxis (MCP) protein family.</text>
</comment>
<dbReference type="CDD" id="cd06225">
    <property type="entry name" value="HAMP"/>
    <property type="match status" value="1"/>
</dbReference>
<dbReference type="PANTHER" id="PTHR32089">
    <property type="entry name" value="METHYL-ACCEPTING CHEMOTAXIS PROTEIN MCPB"/>
    <property type="match status" value="1"/>
</dbReference>
<evidence type="ECO:0000256" key="5">
    <source>
        <dbReference type="ARBA" id="ARBA00029447"/>
    </source>
</evidence>
<keyword evidence="3 8" id="KW-0472">Membrane</keyword>
<dbReference type="GO" id="GO:0007165">
    <property type="term" value="P:signal transduction"/>
    <property type="evidence" value="ECO:0007669"/>
    <property type="project" value="UniProtKB-KW"/>
</dbReference>
<dbReference type="SUPFAM" id="SSF58104">
    <property type="entry name" value="Methyl-accepting chemotaxis protein (MCP) signaling domain"/>
    <property type="match status" value="1"/>
</dbReference>
<dbReference type="Proteomes" id="UP000318937">
    <property type="component" value="Unassembled WGS sequence"/>
</dbReference>
<organism evidence="11 12">
    <name type="scientific">Psychrobacillus soli</name>
    <dbReference type="NCBI Taxonomy" id="1543965"/>
    <lineage>
        <taxon>Bacteria</taxon>
        <taxon>Bacillati</taxon>
        <taxon>Bacillota</taxon>
        <taxon>Bacilli</taxon>
        <taxon>Bacillales</taxon>
        <taxon>Bacillaceae</taxon>
        <taxon>Psychrobacillus</taxon>
    </lineage>
</organism>
<dbReference type="EMBL" id="VDGG01000007">
    <property type="protein sequence ID" value="TQR17639.1"/>
    <property type="molecule type" value="Genomic_DNA"/>
</dbReference>
<dbReference type="Pfam" id="PF12729">
    <property type="entry name" value="4HB_MCP_1"/>
    <property type="match status" value="1"/>
</dbReference>
<comment type="subcellular location">
    <subcellularLocation>
        <location evidence="1">Cell membrane</location>
    </subcellularLocation>
</comment>
<sequence>MKMTIAKKMWLGFSAVLLLLFVISVLAFMTLSNVSNKYQFLLDDRAAKVNLVKEIEIAQKDVARSILDYVLTNTDASRKNVTVHIETAKSLSEELRGKLFSPETIAMMDDLDRKSQAFSLKIDEAIAAKQQKDTAINNLTNEAKIMNAGLIEVLGEIEQFLQNDMDKTREDLTAYEAGAKMFIIILVAVSILLGIIVAYFISKSIANPVKKVTAGLSEIAVGNLAVEPIRIKNKDEVGAMATAFNTMSADLRQIVSNVRDSSMQLAANAEELSASSEESLASSQMVAKSAEEQMATSEQQVRHMDASMQSMGELAQGIGQISVDNEEMLQAADDVTKLVKKGSDVVADVASQMNTIHTTFKDTTVIMRNMAKHSSEIQTVTALITDISEQTNLLALNAAIEAARAGEYGKGFAVVAEEVRKLAEQSKNSASEIEKMVEMIQTASGDAVKAITVGGDKVEEGLAKTTESLHVYTEIESAVGVVGSKIDSVSAAIEQIQAMAESVSEGAHEVQRLATHAADGANDTSAATEQQLAANEEITSNAQALADLAEVLQNNVSHFKLS</sequence>
<name>A0A544TJN9_9BACI</name>
<comment type="caution">
    <text evidence="11">The sequence shown here is derived from an EMBL/GenBank/DDBJ whole genome shotgun (WGS) entry which is preliminary data.</text>
</comment>
<dbReference type="PROSITE" id="PS50111">
    <property type="entry name" value="CHEMOTAXIS_TRANSDUC_2"/>
    <property type="match status" value="1"/>
</dbReference>
<evidence type="ECO:0000256" key="3">
    <source>
        <dbReference type="ARBA" id="ARBA00023136"/>
    </source>
</evidence>
<dbReference type="GO" id="GO:0005886">
    <property type="term" value="C:plasma membrane"/>
    <property type="evidence" value="ECO:0007669"/>
    <property type="project" value="UniProtKB-SubCell"/>
</dbReference>
<evidence type="ECO:0000256" key="2">
    <source>
        <dbReference type="ARBA" id="ARBA00022475"/>
    </source>
</evidence>
<evidence type="ECO:0000256" key="6">
    <source>
        <dbReference type="PROSITE-ProRule" id="PRU00284"/>
    </source>
</evidence>
<dbReference type="CDD" id="cd11386">
    <property type="entry name" value="MCP_signal"/>
    <property type="match status" value="1"/>
</dbReference>
<dbReference type="PROSITE" id="PS50885">
    <property type="entry name" value="HAMP"/>
    <property type="match status" value="1"/>
</dbReference>
<dbReference type="SMART" id="SM00304">
    <property type="entry name" value="HAMP"/>
    <property type="match status" value="1"/>
</dbReference>
<gene>
    <name evidence="11" type="ORF">FG383_04790</name>
</gene>
<dbReference type="SMART" id="SM01358">
    <property type="entry name" value="HBM"/>
    <property type="match status" value="1"/>
</dbReference>
<keyword evidence="8" id="KW-0812">Transmembrane</keyword>
<evidence type="ECO:0000256" key="8">
    <source>
        <dbReference type="SAM" id="Phobius"/>
    </source>
</evidence>
<dbReference type="InterPro" id="IPR032255">
    <property type="entry name" value="HBM"/>
</dbReference>
<dbReference type="Pfam" id="PF00015">
    <property type="entry name" value="MCPsignal"/>
    <property type="match status" value="1"/>
</dbReference>
<dbReference type="Gene3D" id="1.10.287.950">
    <property type="entry name" value="Methyl-accepting chemotaxis protein"/>
    <property type="match status" value="1"/>
</dbReference>
<dbReference type="SMART" id="SM00283">
    <property type="entry name" value="MA"/>
    <property type="match status" value="1"/>
</dbReference>
<feature type="transmembrane region" description="Helical" evidence="8">
    <location>
        <begin position="181"/>
        <end position="201"/>
    </location>
</feature>
<evidence type="ECO:0000259" key="10">
    <source>
        <dbReference type="PROSITE" id="PS50885"/>
    </source>
</evidence>
<evidence type="ECO:0000259" key="9">
    <source>
        <dbReference type="PROSITE" id="PS50111"/>
    </source>
</evidence>
<evidence type="ECO:0000313" key="12">
    <source>
        <dbReference type="Proteomes" id="UP000318937"/>
    </source>
</evidence>
<dbReference type="OrthoDB" id="107771at2"/>
<dbReference type="GO" id="GO:0006935">
    <property type="term" value="P:chemotaxis"/>
    <property type="evidence" value="ECO:0007669"/>
    <property type="project" value="InterPro"/>
</dbReference>
<evidence type="ECO:0000256" key="1">
    <source>
        <dbReference type="ARBA" id="ARBA00004236"/>
    </source>
</evidence>
<evidence type="ECO:0000313" key="11">
    <source>
        <dbReference type="EMBL" id="TQR17639.1"/>
    </source>
</evidence>
<dbReference type="InterPro" id="IPR024478">
    <property type="entry name" value="HlyB_4HB_MCP"/>
</dbReference>
<evidence type="ECO:0000256" key="7">
    <source>
        <dbReference type="SAM" id="Coils"/>
    </source>
</evidence>
<feature type="domain" description="HAMP" evidence="10">
    <location>
        <begin position="203"/>
        <end position="256"/>
    </location>
</feature>
<keyword evidence="2" id="KW-1003">Cell membrane</keyword>
<dbReference type="RefSeq" id="WP_142605717.1">
    <property type="nucleotide sequence ID" value="NZ_VDGG01000007.1"/>
</dbReference>
<dbReference type="AlphaFoldDB" id="A0A544TJN9"/>
<protein>
    <submittedName>
        <fullName evidence="11">Methyl-accepting chemotaxis protein</fullName>
    </submittedName>
</protein>
<dbReference type="Pfam" id="PF00672">
    <property type="entry name" value="HAMP"/>
    <property type="match status" value="1"/>
</dbReference>
<accession>A0A544TJN9</accession>
<keyword evidence="7" id="KW-0175">Coiled coil</keyword>
<keyword evidence="8" id="KW-1133">Transmembrane helix</keyword>
<feature type="coiled-coil region" evidence="7">
    <location>
        <begin position="280"/>
        <end position="307"/>
    </location>
</feature>
<dbReference type="InterPro" id="IPR004090">
    <property type="entry name" value="Chemotax_Me-accpt_rcpt"/>
</dbReference>
<dbReference type="Gene3D" id="6.10.340.10">
    <property type="match status" value="1"/>
</dbReference>
<dbReference type="InterPro" id="IPR003660">
    <property type="entry name" value="HAMP_dom"/>
</dbReference>
<dbReference type="InterPro" id="IPR004089">
    <property type="entry name" value="MCPsignal_dom"/>
</dbReference>
<reference evidence="11 12" key="1">
    <citation type="submission" date="2019-05" db="EMBL/GenBank/DDBJ databases">
        <title>Psychrobacillus vulpis sp. nov., a new species isolated from feces of a red fox that inhabits in The Tablas de Daimiel Natural Park, Albacete, Spain.</title>
        <authorList>
            <person name="Rodriguez M."/>
            <person name="Reina J.C."/>
            <person name="Bejar V."/>
            <person name="Llamas I."/>
        </authorList>
    </citation>
    <scope>NUCLEOTIDE SEQUENCE [LARGE SCALE GENOMIC DNA]</scope>
    <source>
        <strain evidence="11 12">NHI-2</strain>
    </source>
</reference>
<dbReference type="PANTHER" id="PTHR32089:SF112">
    <property type="entry name" value="LYSOZYME-LIKE PROTEIN-RELATED"/>
    <property type="match status" value="1"/>
</dbReference>
<keyword evidence="12" id="KW-1185">Reference proteome</keyword>
<dbReference type="PRINTS" id="PR00260">
    <property type="entry name" value="CHEMTRNSDUCR"/>
</dbReference>
<feature type="domain" description="Methyl-accepting transducer" evidence="9">
    <location>
        <begin position="275"/>
        <end position="511"/>
    </location>
</feature>
<keyword evidence="4 6" id="KW-0807">Transducer</keyword>